<reference evidence="1 5" key="1">
    <citation type="submission" date="2024-04" db="EMBL/GenBank/DDBJ databases">
        <authorList>
            <person name="Rising A."/>
            <person name="Reimegard J."/>
            <person name="Sonavane S."/>
            <person name="Akerstrom W."/>
            <person name="Nylinder S."/>
            <person name="Hedman E."/>
            <person name="Kallberg Y."/>
        </authorList>
    </citation>
    <scope>NUCLEOTIDE SEQUENCE [LARGE SCALE GENOMIC DNA]</scope>
</reference>
<comment type="caution">
    <text evidence="1">The sequence shown here is derived from an EMBL/GenBank/DDBJ whole genome shotgun (WGS) entry which is preliminary data.</text>
</comment>
<dbReference type="EMBL" id="CAXIEN010000067">
    <property type="protein sequence ID" value="CAL1273412.1"/>
    <property type="molecule type" value="Genomic_DNA"/>
</dbReference>
<accession>A0AAV1ZSE8</accession>
<sequence>TPIWRKGNRQILKFNWFRSIIGLPYFKYNSGPQPILVQKQATSLKRVKKALLPRECQKTVKV</sequence>
<evidence type="ECO:0000313" key="4">
    <source>
        <dbReference type="EMBL" id="CAL1292067.1"/>
    </source>
</evidence>
<keyword evidence="5" id="KW-1185">Reference proteome</keyword>
<gene>
    <name evidence="2" type="ORF">LARSCL_LOCUS11396</name>
    <name evidence="3" type="ORF">LARSCL_LOCUS11658</name>
    <name evidence="4" type="ORF">LARSCL_LOCUS17440</name>
    <name evidence="1" type="ORF">LARSCL_LOCUS6881</name>
</gene>
<name>A0AAV1ZSE8_9ARAC</name>
<proteinExistence type="predicted"/>
<dbReference type="EMBL" id="CAXIEN010000140">
    <property type="protein sequence ID" value="CAL1281150.1"/>
    <property type="molecule type" value="Genomic_DNA"/>
</dbReference>
<evidence type="ECO:0000313" key="3">
    <source>
        <dbReference type="EMBL" id="CAL1281598.1"/>
    </source>
</evidence>
<dbReference type="Proteomes" id="UP001497382">
    <property type="component" value="Unassembled WGS sequence"/>
</dbReference>
<dbReference type="EMBL" id="CAXIEN010000298">
    <property type="protein sequence ID" value="CAL1292067.1"/>
    <property type="molecule type" value="Genomic_DNA"/>
</dbReference>
<feature type="non-terminal residue" evidence="1">
    <location>
        <position position="1"/>
    </location>
</feature>
<dbReference type="EMBL" id="CAXIEN010000146">
    <property type="protein sequence ID" value="CAL1281598.1"/>
    <property type="molecule type" value="Genomic_DNA"/>
</dbReference>
<evidence type="ECO:0000313" key="5">
    <source>
        <dbReference type="Proteomes" id="UP001497382"/>
    </source>
</evidence>
<protein>
    <submittedName>
        <fullName evidence="1">Uncharacterized protein</fullName>
    </submittedName>
</protein>
<dbReference type="AlphaFoldDB" id="A0AAV1ZSE8"/>
<evidence type="ECO:0000313" key="1">
    <source>
        <dbReference type="EMBL" id="CAL1273412.1"/>
    </source>
</evidence>
<evidence type="ECO:0000313" key="2">
    <source>
        <dbReference type="EMBL" id="CAL1281150.1"/>
    </source>
</evidence>
<organism evidence="1 5">
    <name type="scientific">Larinioides sclopetarius</name>
    <dbReference type="NCBI Taxonomy" id="280406"/>
    <lineage>
        <taxon>Eukaryota</taxon>
        <taxon>Metazoa</taxon>
        <taxon>Ecdysozoa</taxon>
        <taxon>Arthropoda</taxon>
        <taxon>Chelicerata</taxon>
        <taxon>Arachnida</taxon>
        <taxon>Araneae</taxon>
        <taxon>Araneomorphae</taxon>
        <taxon>Entelegynae</taxon>
        <taxon>Araneoidea</taxon>
        <taxon>Araneidae</taxon>
        <taxon>Larinioides</taxon>
    </lineage>
</organism>